<feature type="transmembrane region" description="Helical" evidence="5">
    <location>
        <begin position="192"/>
        <end position="215"/>
    </location>
</feature>
<comment type="caution">
    <text evidence="7">The sequence shown here is derived from an EMBL/GenBank/DDBJ whole genome shotgun (WGS) entry which is preliminary data.</text>
</comment>
<evidence type="ECO:0000256" key="1">
    <source>
        <dbReference type="ARBA" id="ARBA00004141"/>
    </source>
</evidence>
<organism evidence="7 8">
    <name type="scientific">Lachnospira intestinalis</name>
    <dbReference type="NCBI Taxonomy" id="3133158"/>
    <lineage>
        <taxon>Bacteria</taxon>
        <taxon>Bacillati</taxon>
        <taxon>Bacillota</taxon>
        <taxon>Clostridia</taxon>
        <taxon>Lachnospirales</taxon>
        <taxon>Lachnospiraceae</taxon>
        <taxon>Lachnospira</taxon>
    </lineage>
</organism>
<evidence type="ECO:0000313" key="8">
    <source>
        <dbReference type="Proteomes" id="UP001546774"/>
    </source>
</evidence>
<keyword evidence="4 5" id="KW-0472">Membrane</keyword>
<keyword evidence="3 5" id="KW-1133">Transmembrane helix</keyword>
<protein>
    <submittedName>
        <fullName evidence="7">YIP1 family protein</fullName>
    </submittedName>
</protein>
<feature type="transmembrane region" description="Helical" evidence="5">
    <location>
        <begin position="221"/>
        <end position="239"/>
    </location>
</feature>
<dbReference type="Proteomes" id="UP001546774">
    <property type="component" value="Unassembled WGS sequence"/>
</dbReference>
<keyword evidence="2 5" id="KW-0812">Transmembrane</keyword>
<comment type="subcellular location">
    <subcellularLocation>
        <location evidence="1">Membrane</location>
        <topology evidence="1">Multi-pass membrane protein</topology>
    </subcellularLocation>
</comment>
<reference evidence="7" key="1">
    <citation type="submission" date="2024-03" db="EMBL/GenBank/DDBJ databases">
        <title>Human intestinal bacterial collection.</title>
        <authorList>
            <person name="Pauvert C."/>
            <person name="Hitch T.C.A."/>
            <person name="Clavel T."/>
        </authorList>
    </citation>
    <scope>NUCLEOTIDE SEQUENCE [LARGE SCALE GENOMIC DNA]</scope>
    <source>
        <strain evidence="7">CLA-AA-H89B</strain>
    </source>
</reference>
<evidence type="ECO:0000256" key="4">
    <source>
        <dbReference type="ARBA" id="ARBA00023136"/>
    </source>
</evidence>
<evidence type="ECO:0000256" key="5">
    <source>
        <dbReference type="SAM" id="Phobius"/>
    </source>
</evidence>
<proteinExistence type="predicted"/>
<feature type="transmembrane region" description="Helical" evidence="5">
    <location>
        <begin position="158"/>
        <end position="180"/>
    </location>
</feature>
<feature type="domain" description="Yip1" evidence="6">
    <location>
        <begin position="91"/>
        <end position="267"/>
    </location>
</feature>
<name>A0ABV1H3P9_9FIRM</name>
<evidence type="ECO:0000256" key="2">
    <source>
        <dbReference type="ARBA" id="ARBA00022692"/>
    </source>
</evidence>
<dbReference type="EMBL" id="JBBMFS010000003">
    <property type="protein sequence ID" value="MEQ2554328.1"/>
    <property type="molecule type" value="Genomic_DNA"/>
</dbReference>
<evidence type="ECO:0000313" key="7">
    <source>
        <dbReference type="EMBL" id="MEQ2554328.1"/>
    </source>
</evidence>
<evidence type="ECO:0000259" key="6">
    <source>
        <dbReference type="Pfam" id="PF04893"/>
    </source>
</evidence>
<keyword evidence="8" id="KW-1185">Reference proteome</keyword>
<feature type="transmembrane region" description="Helical" evidence="5">
    <location>
        <begin position="111"/>
        <end position="138"/>
    </location>
</feature>
<dbReference type="InterPro" id="IPR006977">
    <property type="entry name" value="Yip1_dom"/>
</dbReference>
<feature type="transmembrane region" description="Helical" evidence="5">
    <location>
        <begin position="251"/>
        <end position="276"/>
    </location>
</feature>
<evidence type="ECO:0000256" key="3">
    <source>
        <dbReference type="ARBA" id="ARBA00022989"/>
    </source>
</evidence>
<accession>A0ABV1H3P9</accession>
<dbReference type="Pfam" id="PF04893">
    <property type="entry name" value="Yip1"/>
    <property type="match status" value="1"/>
</dbReference>
<gene>
    <name evidence="7" type="ORF">WMO37_04750</name>
</gene>
<sequence>MFCKFCGKELQDGEVCGCAGSQQAAAAQAQQTSGAAQAATDQMSGQVNAGQADAAGAQGTQFNTAQMQQKANEYMQQGMEAAGNAWKNLLGIFKSPAQEGRAYVAESDMTVSLILIVLQAVIAGLFGLICTTRINAAFSGITSYFSSNKYQVSNAKGFFVTLIFSVVLSAVFALIFFAAGKIVKADIDYKKALAITSVRSAAVIPFMLAGCVLLFVNPGIAFAVFYLGNILAICFVYAAMTGICEENKLSYMIAVSVIVFAVVAVVIMSKAVGLYVPSGIKSLSSLSSLMSMFY</sequence>